<proteinExistence type="predicted"/>
<name>A0A913WP42_EXADI</name>
<protein>
    <submittedName>
        <fullName evidence="2">Uncharacterized protein</fullName>
    </submittedName>
</protein>
<accession>A0A913WP42</accession>
<keyword evidence="3" id="KW-1185">Reference proteome</keyword>
<dbReference type="RefSeq" id="XP_020891953.1">
    <property type="nucleotide sequence ID" value="XM_021036294.2"/>
</dbReference>
<reference evidence="2" key="1">
    <citation type="submission" date="2022-11" db="UniProtKB">
        <authorList>
            <consortium name="EnsemblMetazoa"/>
        </authorList>
    </citation>
    <scope>IDENTIFICATION</scope>
</reference>
<dbReference type="AlphaFoldDB" id="A0A913WP42"/>
<feature type="region of interest" description="Disordered" evidence="1">
    <location>
        <begin position="121"/>
        <end position="164"/>
    </location>
</feature>
<dbReference type="Proteomes" id="UP000887567">
    <property type="component" value="Unplaced"/>
</dbReference>
<dbReference type="GeneID" id="110231286"/>
<evidence type="ECO:0000313" key="2">
    <source>
        <dbReference type="EnsemblMetazoa" id="XP_020891953.1"/>
    </source>
</evidence>
<dbReference type="KEGG" id="epa:110231286"/>
<dbReference type="OrthoDB" id="5986483at2759"/>
<feature type="region of interest" description="Disordered" evidence="1">
    <location>
        <begin position="63"/>
        <end position="86"/>
    </location>
</feature>
<sequence length="164" mass="17820">MSDFNFDEWAKEAKLKEATKECLKAKDFDEQEALELITLKDIDAMDITLGQKRLLEKAIINLKGGPTDTSNPTPNPTAAQKPAEKITTSTLAKESGLNALLRQFETDGQLDLLVNGAEVINPEKTSAHLPTDTATSSGSRIDNDPQVFLGPAKKAHSTSAQERL</sequence>
<organism evidence="2 3">
    <name type="scientific">Exaiptasia diaphana</name>
    <name type="common">Tropical sea anemone</name>
    <name type="synonym">Aiptasia pulchella</name>
    <dbReference type="NCBI Taxonomy" id="2652724"/>
    <lineage>
        <taxon>Eukaryota</taxon>
        <taxon>Metazoa</taxon>
        <taxon>Cnidaria</taxon>
        <taxon>Anthozoa</taxon>
        <taxon>Hexacorallia</taxon>
        <taxon>Actiniaria</taxon>
        <taxon>Aiptasiidae</taxon>
        <taxon>Exaiptasia</taxon>
    </lineage>
</organism>
<dbReference type="EnsemblMetazoa" id="XM_021036294.2">
    <property type="protein sequence ID" value="XP_020891953.1"/>
    <property type="gene ID" value="LOC110231286"/>
</dbReference>
<evidence type="ECO:0000313" key="3">
    <source>
        <dbReference type="Proteomes" id="UP000887567"/>
    </source>
</evidence>
<evidence type="ECO:0000256" key="1">
    <source>
        <dbReference type="SAM" id="MobiDB-lite"/>
    </source>
</evidence>